<dbReference type="GO" id="GO:0015031">
    <property type="term" value="P:protein transport"/>
    <property type="evidence" value="ECO:0007669"/>
    <property type="project" value="UniProtKB-KW"/>
</dbReference>
<proteinExistence type="inferred from homology"/>
<keyword evidence="2" id="KW-0175">Coiled coil</keyword>
<dbReference type="OrthoDB" id="272977at2759"/>
<dbReference type="Proteomes" id="UP000789524">
    <property type="component" value="Unassembled WGS sequence"/>
</dbReference>
<dbReference type="PANTHER" id="PTHR14146:SF0">
    <property type="entry name" value="EXOCYST COMPLEX COMPONENT 4"/>
    <property type="match status" value="1"/>
</dbReference>
<dbReference type="EMBL" id="CAKASE010000045">
    <property type="protein sequence ID" value="CAG9560146.1"/>
    <property type="molecule type" value="Genomic_DNA"/>
</dbReference>
<dbReference type="GO" id="GO:0006893">
    <property type="term" value="P:Golgi to plasma membrane transport"/>
    <property type="evidence" value="ECO:0007669"/>
    <property type="project" value="TreeGrafter"/>
</dbReference>
<keyword evidence="1" id="KW-0268">Exocytosis</keyword>
<dbReference type="PROSITE" id="PS50276">
    <property type="entry name" value="PANCREATIC_HORMONE_2"/>
    <property type="match status" value="1"/>
</dbReference>
<evidence type="ECO:0000256" key="2">
    <source>
        <dbReference type="SAM" id="Coils"/>
    </source>
</evidence>
<dbReference type="GO" id="GO:0000145">
    <property type="term" value="C:exocyst"/>
    <property type="evidence" value="ECO:0007669"/>
    <property type="project" value="UniProtKB-UniRule"/>
</dbReference>
<gene>
    <name evidence="4" type="ORF">DCHRY22_LOCUS1865</name>
</gene>
<accession>A0A8J2QFB9</accession>
<comment type="function">
    <text evidence="1">Component of the exocyst complex involved in the docking of exocytic vesicles with fusion sites on the plasma membrane.</text>
</comment>
<evidence type="ECO:0000256" key="1">
    <source>
        <dbReference type="RuleBase" id="RU367079"/>
    </source>
</evidence>
<evidence type="ECO:0000256" key="3">
    <source>
        <dbReference type="SAM" id="MobiDB-lite"/>
    </source>
</evidence>
<dbReference type="GO" id="GO:0045202">
    <property type="term" value="C:synapse"/>
    <property type="evidence" value="ECO:0007669"/>
    <property type="project" value="TreeGrafter"/>
</dbReference>
<keyword evidence="1" id="KW-0653">Protein transport</keyword>
<dbReference type="GO" id="GO:0006612">
    <property type="term" value="P:protein targeting to membrane"/>
    <property type="evidence" value="ECO:0007669"/>
    <property type="project" value="UniProtKB-UniRule"/>
</dbReference>
<feature type="region of interest" description="Disordered" evidence="3">
    <location>
        <begin position="1"/>
        <end position="20"/>
    </location>
</feature>
<dbReference type="GO" id="GO:0007268">
    <property type="term" value="P:chemical synaptic transmission"/>
    <property type="evidence" value="ECO:0007669"/>
    <property type="project" value="TreeGrafter"/>
</dbReference>
<keyword evidence="1" id="KW-0813">Transport</keyword>
<organism evidence="4 5">
    <name type="scientific">Danaus chrysippus</name>
    <name type="common">African queen</name>
    <dbReference type="NCBI Taxonomy" id="151541"/>
    <lineage>
        <taxon>Eukaryota</taxon>
        <taxon>Metazoa</taxon>
        <taxon>Ecdysozoa</taxon>
        <taxon>Arthropoda</taxon>
        <taxon>Hexapoda</taxon>
        <taxon>Insecta</taxon>
        <taxon>Pterygota</taxon>
        <taxon>Neoptera</taxon>
        <taxon>Endopterygota</taxon>
        <taxon>Lepidoptera</taxon>
        <taxon>Glossata</taxon>
        <taxon>Ditrysia</taxon>
        <taxon>Papilionoidea</taxon>
        <taxon>Nymphalidae</taxon>
        <taxon>Danainae</taxon>
        <taxon>Danaini</taxon>
        <taxon>Danaina</taxon>
        <taxon>Danaus</taxon>
        <taxon>Anosia</taxon>
    </lineage>
</organism>
<feature type="coiled-coil region" evidence="2">
    <location>
        <begin position="32"/>
        <end position="63"/>
    </location>
</feature>
<dbReference type="InterPro" id="IPR039682">
    <property type="entry name" value="Sec8/EXOC4"/>
</dbReference>
<keyword evidence="5" id="KW-1185">Reference proteome</keyword>
<dbReference type="AlphaFoldDB" id="A0A8J2QFB9"/>
<dbReference type="GO" id="GO:0090522">
    <property type="term" value="P:vesicle tethering involved in exocytosis"/>
    <property type="evidence" value="ECO:0007669"/>
    <property type="project" value="UniProtKB-UniRule"/>
</dbReference>
<evidence type="ECO:0000313" key="4">
    <source>
        <dbReference type="EMBL" id="CAG9560146.1"/>
    </source>
</evidence>
<feature type="region of interest" description="Disordered" evidence="3">
    <location>
        <begin position="339"/>
        <end position="366"/>
    </location>
</feature>
<dbReference type="PANTHER" id="PTHR14146">
    <property type="entry name" value="EXOCYST COMPLEX COMPONENT 4"/>
    <property type="match status" value="1"/>
</dbReference>
<feature type="compositionally biased region" description="Basic and acidic residues" evidence="3">
    <location>
        <begin position="352"/>
        <end position="366"/>
    </location>
</feature>
<name>A0A8J2QFB9_9NEOP</name>
<protein>
    <recommendedName>
        <fullName evidence="1">Exocyst complex component Sec8</fullName>
    </recommendedName>
</protein>
<dbReference type="GO" id="GO:0032584">
    <property type="term" value="C:growth cone membrane"/>
    <property type="evidence" value="ECO:0007669"/>
    <property type="project" value="TreeGrafter"/>
</dbReference>
<evidence type="ECO:0000313" key="5">
    <source>
        <dbReference type="Proteomes" id="UP000789524"/>
    </source>
</evidence>
<sequence>MSSPPPTKPPRGVKQGKETSGLLMSVIRTLSASETNEQREKERAKLEKEYKKSDARLDELVAAHAQEITDVMQKFSLVSTALSSWGQHCSAAEARLAACRALLRVRRDDLRRLWADARTHHHALRMLTDIERVVVCEREARELTAAGRVVGAAHALRAALMTARTELPAVTALSTTTDHLEAKKQELVDVIVSRLSDAVYRDERAPLNRRLSARRRTALLLAELTKSEEVTDSFLQDITPEYEASLADEDRTFENNVMICMEALGVLEQLKEATEKFKVQIQNELLEVIDSVSRRIIEEGDVEEGEEDGEIQEAGGESETGRPLTRLIHCLTEEFEAGGTRNRRSRLAARGTDGKEEGAGRKIREAGGESESKWGLLLQLWRAALTKHKISDQTLHTEQHYWSAVQQVMQLLLTEYLEIESVALSSQRPPEPVAELKLSDYFSKKKPQRRRDKLFKLMTSPPPSVRGRRHRYPLVCTPQPALLHAALPALHALCALIEKPGAGECSLRMFVSDYVRWCETERLSREARAAVEAAVKAPGAWRERVMVSGRESDRPVLSCCVEAWSGIYSCALHARRCGSCGGVWAARASRPALSALAQHARLAHSTLQPPPPARAARWLADDDIVRFLTALPNYMAVVQRQDYTDKELKQAYEREAEILGSSLGDGEVSGREITHKIDTLVELALLSESMEWLSQKIKTLPSIMSASSPSAPGIKLSEKFINEIQATAAVFEDIAQKCLLFLHLEVRIECFHYLGQEEREEVAGPGDGEEAGGAGGAARLAHRLLALHEHAANILTPAAMTYIMNGIGEMMSAAVVWRWQSSAAVEGARGAEGARGVVGAGAVSRLAALRHCLAALSVPHDGLHAAHAYMHLLACTPEEIITSVREKGPQFSELEYLNAFKVIGARRGLSSTDMKEQLKQLSAALGHVGVTV</sequence>
<reference evidence="4" key="1">
    <citation type="submission" date="2021-09" db="EMBL/GenBank/DDBJ databases">
        <authorList>
            <person name="Martin H S."/>
        </authorList>
    </citation>
    <scope>NUCLEOTIDE SEQUENCE</scope>
</reference>
<comment type="similarity">
    <text evidence="1">Belongs to the SEC8 family.</text>
</comment>
<comment type="caution">
    <text evidence="4">The sequence shown here is derived from an EMBL/GenBank/DDBJ whole genome shotgun (WGS) entry which is preliminary data.</text>
</comment>